<sequence length="416" mass="43634">MTSPEQGRLAPLLARGEVAALMAALNRDGEEARIVGGAVRNALLGEDVADIDIATTALPEETVRRAKAAGFKPVPTGIEHGTITVVVAGMPFEVTTLRRDVETDGRHAVVAFGRDFREDALRRDFTINALGLDAGGSLHDYAGGVGDLAARRVRFIGQARERIAEDYLRILRFFRFHARYGAGEPDKAALEACTEGRAGLEGLSRERVRAELLKLLAAPRAGSTLRAMAGAGLLVPVIGGVPQLSRFEAIAGDGEQGGDRVHPDFRLAALAVLTREDAARLREKLRLSNAESGRIEAIALALETVSGRESLPALAELRETAHGVGTDAVAAALVLLNATAGAARAEEGQTLIAGLGQTPRFLPSGKDLLALGVAAGPLLGQVLEQARRDWIAAGCPAGRDEQMALVAKAAAMLSPA</sequence>
<evidence type="ECO:0000256" key="2">
    <source>
        <dbReference type="ARBA" id="ARBA00022679"/>
    </source>
</evidence>
<comment type="caution">
    <text evidence="11">The sequence shown here is derived from an EMBL/GenBank/DDBJ whole genome shotgun (WGS) entry which is preliminary data.</text>
</comment>
<protein>
    <submittedName>
        <fullName evidence="11">CCA tRNA nucleotidyltransferase</fullName>
    </submittedName>
</protein>
<dbReference type="SUPFAM" id="SSF81301">
    <property type="entry name" value="Nucleotidyltransferase"/>
    <property type="match status" value="1"/>
</dbReference>
<keyword evidence="7" id="KW-0460">Magnesium</keyword>
<feature type="domain" description="Poly A polymerase head" evidence="9">
    <location>
        <begin position="32"/>
        <end position="154"/>
    </location>
</feature>
<organism evidence="11 12">
    <name type="scientific">Bosea rubneri</name>
    <dbReference type="NCBI Taxonomy" id="3075434"/>
    <lineage>
        <taxon>Bacteria</taxon>
        <taxon>Pseudomonadati</taxon>
        <taxon>Pseudomonadota</taxon>
        <taxon>Alphaproteobacteria</taxon>
        <taxon>Hyphomicrobiales</taxon>
        <taxon>Boseaceae</taxon>
        <taxon>Bosea</taxon>
    </lineage>
</organism>
<dbReference type="Gene3D" id="3.30.460.10">
    <property type="entry name" value="Beta Polymerase, domain 2"/>
    <property type="match status" value="1"/>
</dbReference>
<dbReference type="InterPro" id="IPR002646">
    <property type="entry name" value="PolA_pol_head_dom"/>
</dbReference>
<dbReference type="Pfam" id="PF12627">
    <property type="entry name" value="PolyA_pol_RNAbd"/>
    <property type="match status" value="1"/>
</dbReference>
<keyword evidence="2 8" id="KW-0808">Transferase</keyword>
<keyword evidence="3" id="KW-0819">tRNA processing</keyword>
<evidence type="ECO:0000256" key="8">
    <source>
        <dbReference type="RuleBase" id="RU003953"/>
    </source>
</evidence>
<evidence type="ECO:0000256" key="4">
    <source>
        <dbReference type="ARBA" id="ARBA00022695"/>
    </source>
</evidence>
<dbReference type="Gene3D" id="1.10.3090.10">
    <property type="entry name" value="cca-adding enzyme, domain 2"/>
    <property type="match status" value="1"/>
</dbReference>
<dbReference type="CDD" id="cd05398">
    <property type="entry name" value="NT_ClassII-CCAase"/>
    <property type="match status" value="1"/>
</dbReference>
<keyword evidence="8" id="KW-0694">RNA-binding</keyword>
<proteinExistence type="inferred from homology"/>
<keyword evidence="6" id="KW-0547">Nucleotide-binding</keyword>
<dbReference type="InterPro" id="IPR032828">
    <property type="entry name" value="PolyA_RNA-bd"/>
</dbReference>
<dbReference type="RefSeq" id="WP_316016818.1">
    <property type="nucleotide sequence ID" value="NZ_JAWDID010000003.1"/>
</dbReference>
<name>A0ABU3S268_9HYPH</name>
<keyword evidence="12" id="KW-1185">Reference proteome</keyword>
<evidence type="ECO:0000256" key="7">
    <source>
        <dbReference type="ARBA" id="ARBA00022842"/>
    </source>
</evidence>
<dbReference type="Proteomes" id="UP001254257">
    <property type="component" value="Unassembled WGS sequence"/>
</dbReference>
<comment type="cofactor">
    <cofactor evidence="1">
        <name>Mg(2+)</name>
        <dbReference type="ChEBI" id="CHEBI:18420"/>
    </cofactor>
</comment>
<feature type="domain" description="tRNA nucleotidyltransferase/poly(A) polymerase RNA and SrmB- binding" evidence="10">
    <location>
        <begin position="186"/>
        <end position="238"/>
    </location>
</feature>
<dbReference type="PANTHER" id="PTHR46173">
    <property type="entry name" value="CCA TRNA NUCLEOTIDYLTRANSFERASE 1, MITOCHONDRIAL"/>
    <property type="match status" value="1"/>
</dbReference>
<evidence type="ECO:0000256" key="1">
    <source>
        <dbReference type="ARBA" id="ARBA00001946"/>
    </source>
</evidence>
<dbReference type="InterPro" id="IPR043519">
    <property type="entry name" value="NT_sf"/>
</dbReference>
<keyword evidence="5" id="KW-0479">Metal-binding</keyword>
<evidence type="ECO:0000259" key="10">
    <source>
        <dbReference type="Pfam" id="PF12627"/>
    </source>
</evidence>
<comment type="similarity">
    <text evidence="8">Belongs to the tRNA nucleotidyltransferase/poly(A) polymerase family.</text>
</comment>
<dbReference type="InterPro" id="IPR050264">
    <property type="entry name" value="Bact_CCA-adding_enz_type3_sf"/>
</dbReference>
<gene>
    <name evidence="11" type="ORF">RKE40_03315</name>
</gene>
<accession>A0ABU3S268</accession>
<keyword evidence="4" id="KW-0548">Nucleotidyltransferase</keyword>
<dbReference type="PANTHER" id="PTHR46173:SF1">
    <property type="entry name" value="CCA TRNA NUCLEOTIDYLTRANSFERASE 1, MITOCHONDRIAL"/>
    <property type="match status" value="1"/>
</dbReference>
<reference evidence="11 12" key="1">
    <citation type="submission" date="2023-09" db="EMBL/GenBank/DDBJ databases">
        <title>Whole genome shotgun sequencing (WGS) of Bosea sp. ZW T0_25, isolated from stored onions (Allium cepa).</title>
        <authorList>
            <person name="Stoll D.A."/>
            <person name="Huch M."/>
        </authorList>
    </citation>
    <scope>NUCLEOTIDE SEQUENCE [LARGE SCALE GENOMIC DNA]</scope>
    <source>
        <strain evidence="11 12">ZW T0_25</strain>
    </source>
</reference>
<dbReference type="SUPFAM" id="SSF81891">
    <property type="entry name" value="Poly A polymerase C-terminal region-like"/>
    <property type="match status" value="1"/>
</dbReference>
<evidence type="ECO:0000256" key="3">
    <source>
        <dbReference type="ARBA" id="ARBA00022694"/>
    </source>
</evidence>
<evidence type="ECO:0000313" key="12">
    <source>
        <dbReference type="Proteomes" id="UP001254257"/>
    </source>
</evidence>
<evidence type="ECO:0000313" key="11">
    <source>
        <dbReference type="EMBL" id="MDU0338889.1"/>
    </source>
</evidence>
<evidence type="ECO:0000256" key="6">
    <source>
        <dbReference type="ARBA" id="ARBA00022741"/>
    </source>
</evidence>
<dbReference type="EMBL" id="JAWDID010000003">
    <property type="protein sequence ID" value="MDU0338889.1"/>
    <property type="molecule type" value="Genomic_DNA"/>
</dbReference>
<evidence type="ECO:0000256" key="5">
    <source>
        <dbReference type="ARBA" id="ARBA00022723"/>
    </source>
</evidence>
<evidence type="ECO:0000259" key="9">
    <source>
        <dbReference type="Pfam" id="PF01743"/>
    </source>
</evidence>
<dbReference type="Pfam" id="PF01743">
    <property type="entry name" value="PolyA_pol"/>
    <property type="match status" value="1"/>
</dbReference>